<evidence type="ECO:0000313" key="2">
    <source>
        <dbReference type="Proteomes" id="UP000001739"/>
    </source>
</evidence>
<gene>
    <name evidence="1" type="ordered locus">Bphyt_1724</name>
</gene>
<dbReference type="AlphaFoldDB" id="B2T3H1"/>
<sequence>MRTSSVVFRQVLSADAGWIRQIVSQRASSHHANSATQARLRRKLMAHQNMRRYKEETILQRDNPVRKFPNWRNGFEASNVS</sequence>
<proteinExistence type="predicted"/>
<dbReference type="HOGENOM" id="CLU_2567293_0_0_4"/>
<reference evidence="1 2" key="1">
    <citation type="journal article" date="2011" name="J. Bacteriol.">
        <title>Complete genome sequence of the plant growth-promoting endophyte Burkholderia phytofirmans strain PsJN.</title>
        <authorList>
            <person name="Weilharter A."/>
            <person name="Mitter B."/>
            <person name="Shin M.V."/>
            <person name="Chain P.S."/>
            <person name="Nowak J."/>
            <person name="Sessitsch A."/>
        </authorList>
    </citation>
    <scope>NUCLEOTIDE SEQUENCE [LARGE SCALE GENOMIC DNA]</scope>
    <source>
        <strain evidence="2">DSM 17436 / LMG 22146 / PsJN</strain>
    </source>
</reference>
<organism evidence="1 2">
    <name type="scientific">Paraburkholderia phytofirmans (strain DSM 17436 / LMG 22146 / PsJN)</name>
    <name type="common">Burkholderia phytofirmans</name>
    <dbReference type="NCBI Taxonomy" id="398527"/>
    <lineage>
        <taxon>Bacteria</taxon>
        <taxon>Pseudomonadati</taxon>
        <taxon>Pseudomonadota</taxon>
        <taxon>Betaproteobacteria</taxon>
        <taxon>Burkholderiales</taxon>
        <taxon>Burkholderiaceae</taxon>
        <taxon>Paraburkholderia</taxon>
    </lineage>
</organism>
<evidence type="ECO:0000313" key="1">
    <source>
        <dbReference type="EMBL" id="ACD16132.1"/>
    </source>
</evidence>
<dbReference type="KEGG" id="bpy:Bphyt_1724"/>
<name>B2T3H1_PARPJ</name>
<accession>B2T3H1</accession>
<dbReference type="STRING" id="398527.Bphyt_1724"/>
<protein>
    <submittedName>
        <fullName evidence="1">Uncharacterized protein</fullName>
    </submittedName>
</protein>
<dbReference type="Proteomes" id="UP000001739">
    <property type="component" value="Chromosome 1"/>
</dbReference>
<dbReference type="EMBL" id="CP001052">
    <property type="protein sequence ID" value="ACD16132.1"/>
    <property type="molecule type" value="Genomic_DNA"/>
</dbReference>